<dbReference type="GO" id="GO:0016747">
    <property type="term" value="F:acyltransferase activity, transferring groups other than amino-acyl groups"/>
    <property type="evidence" value="ECO:0007669"/>
    <property type="project" value="InterPro"/>
</dbReference>
<dbReference type="SUPFAM" id="SSF55729">
    <property type="entry name" value="Acyl-CoA N-acyltransferases (Nat)"/>
    <property type="match status" value="1"/>
</dbReference>
<gene>
    <name evidence="7" type="ORF">C5689_03855</name>
    <name evidence="8" type="ORF">FM996_07670</name>
</gene>
<keyword evidence="4" id="KW-0012">Acyltransferase</keyword>
<evidence type="ECO:0000313" key="9">
    <source>
        <dbReference type="Proteomes" id="UP000245137"/>
    </source>
</evidence>
<dbReference type="AlphaFoldDB" id="A0A2U1SUQ0"/>
<reference evidence="7" key="2">
    <citation type="submission" date="2018-02" db="EMBL/GenBank/DDBJ databases">
        <authorList>
            <person name="Cohen D.B."/>
            <person name="Kent A.D."/>
        </authorList>
    </citation>
    <scope>NUCLEOTIDE SEQUENCE</scope>
    <source>
        <strain evidence="7">DSM 17706</strain>
    </source>
</reference>
<evidence type="ECO:0000313" key="8">
    <source>
        <dbReference type="EMBL" id="TRL35465.1"/>
    </source>
</evidence>
<evidence type="ECO:0000256" key="3">
    <source>
        <dbReference type="ARBA" id="ARBA00022679"/>
    </source>
</evidence>
<keyword evidence="2" id="KW-1277">Toxin-antitoxin system</keyword>
<evidence type="ECO:0000313" key="10">
    <source>
        <dbReference type="Proteomes" id="UP000316781"/>
    </source>
</evidence>
<evidence type="ECO:0000256" key="1">
    <source>
        <dbReference type="ARBA" id="ARBA00022491"/>
    </source>
</evidence>
<comment type="catalytic activity">
    <reaction evidence="5">
        <text>glycyl-tRNA(Gly) + acetyl-CoA = N-acetylglycyl-tRNA(Gly) + CoA + H(+)</text>
        <dbReference type="Rhea" id="RHEA:81867"/>
        <dbReference type="Rhea" id="RHEA-COMP:9683"/>
        <dbReference type="Rhea" id="RHEA-COMP:19766"/>
        <dbReference type="ChEBI" id="CHEBI:15378"/>
        <dbReference type="ChEBI" id="CHEBI:57287"/>
        <dbReference type="ChEBI" id="CHEBI:57288"/>
        <dbReference type="ChEBI" id="CHEBI:78522"/>
        <dbReference type="ChEBI" id="CHEBI:232036"/>
    </reaction>
</comment>
<feature type="domain" description="N-acetyltransferase" evidence="6">
    <location>
        <begin position="23"/>
        <end position="142"/>
    </location>
</feature>
<evidence type="ECO:0000256" key="2">
    <source>
        <dbReference type="ARBA" id="ARBA00022649"/>
    </source>
</evidence>
<dbReference type="OrthoDB" id="9799147at2"/>
<dbReference type="EMBL" id="PUIV01000003">
    <property type="protein sequence ID" value="PWB95345.1"/>
    <property type="molecule type" value="Genomic_DNA"/>
</dbReference>
<name>A0A2U1SUQ0_METSR</name>
<comment type="caution">
    <text evidence="7">The sequence shown here is derived from an EMBL/GenBank/DDBJ whole genome shotgun (WGS) entry which is preliminary data.</text>
</comment>
<dbReference type="Gene3D" id="3.40.630.30">
    <property type="match status" value="1"/>
</dbReference>
<protein>
    <submittedName>
        <fullName evidence="7">GNAT family N-acetyltransferase</fullName>
    </submittedName>
</protein>
<keyword evidence="1" id="KW-0678">Repressor</keyword>
<organism evidence="7 9">
    <name type="scientific">Methylosinus sporium</name>
    <dbReference type="NCBI Taxonomy" id="428"/>
    <lineage>
        <taxon>Bacteria</taxon>
        <taxon>Pseudomonadati</taxon>
        <taxon>Pseudomonadota</taxon>
        <taxon>Alphaproteobacteria</taxon>
        <taxon>Hyphomicrobiales</taxon>
        <taxon>Methylocystaceae</taxon>
        <taxon>Methylosinus</taxon>
    </lineage>
</organism>
<dbReference type="Proteomes" id="UP000316781">
    <property type="component" value="Unassembled WGS sequence"/>
</dbReference>
<proteinExistence type="predicted"/>
<dbReference type="PANTHER" id="PTHR36449:SF1">
    <property type="entry name" value="ACETYLTRANSFERASE"/>
    <property type="match status" value="1"/>
</dbReference>
<sequence>MFHAPARLDPTKHDFRTFDCGKPRLNEWLKQHAAASEGRSARTYVACEGDKVIGYYCISAGAIERAAIPSKVRKHGLPDPIPVSIIGRLARDVGHAGKGLGADLLADALKRILSASQTIGVRGVVVHALDEESVPFYTRRGFLPCKLGERTFFMPIETIESAL</sequence>
<dbReference type="PANTHER" id="PTHR36449">
    <property type="entry name" value="ACETYLTRANSFERASE-RELATED"/>
    <property type="match status" value="1"/>
</dbReference>
<dbReference type="Pfam" id="PF00583">
    <property type="entry name" value="Acetyltransf_1"/>
    <property type="match status" value="1"/>
</dbReference>
<dbReference type="InterPro" id="IPR000182">
    <property type="entry name" value="GNAT_dom"/>
</dbReference>
<evidence type="ECO:0000259" key="6">
    <source>
        <dbReference type="Pfam" id="PF00583"/>
    </source>
</evidence>
<evidence type="ECO:0000256" key="5">
    <source>
        <dbReference type="ARBA" id="ARBA00049880"/>
    </source>
</evidence>
<accession>A0A2U1SUQ0</accession>
<evidence type="ECO:0000313" key="7">
    <source>
        <dbReference type="EMBL" id="PWB95345.1"/>
    </source>
</evidence>
<keyword evidence="3 7" id="KW-0808">Transferase</keyword>
<reference evidence="8 10" key="3">
    <citation type="submission" date="2019-07" db="EMBL/GenBank/DDBJ databases">
        <title>Ln-dependent methylotrophs.</title>
        <authorList>
            <person name="Tani A."/>
        </authorList>
    </citation>
    <scope>NUCLEOTIDE SEQUENCE [LARGE SCALE GENOMIC DNA]</scope>
    <source>
        <strain evidence="8 10">SM89A</strain>
    </source>
</reference>
<reference evidence="7 9" key="1">
    <citation type="journal article" date="2018" name="Appl. Microbiol. Biotechnol.">
        <title>Co-cultivation of the strictly anaerobic methanogen Methanosarcina barkeri with aerobic methanotrophs in an oxygen-limited membrane bioreactor.</title>
        <authorList>
            <person name="In 't Zandt M.H."/>
            <person name="van den Bosch T.J.M."/>
            <person name="Rijkers R."/>
            <person name="van Kessel M.A.H.J."/>
            <person name="Jetten M.S.M."/>
            <person name="Welte C.U."/>
        </authorList>
    </citation>
    <scope>NUCLEOTIDE SEQUENCE [LARGE SCALE GENOMIC DNA]</scope>
    <source>
        <strain evidence="7 9">DSM 17706</strain>
    </source>
</reference>
<dbReference type="InterPro" id="IPR016181">
    <property type="entry name" value="Acyl_CoA_acyltransferase"/>
</dbReference>
<dbReference type="Proteomes" id="UP000245137">
    <property type="component" value="Unassembled WGS sequence"/>
</dbReference>
<evidence type="ECO:0000256" key="4">
    <source>
        <dbReference type="ARBA" id="ARBA00023315"/>
    </source>
</evidence>
<keyword evidence="9" id="KW-1185">Reference proteome</keyword>
<dbReference type="EMBL" id="VJMF01000030">
    <property type="protein sequence ID" value="TRL35465.1"/>
    <property type="molecule type" value="Genomic_DNA"/>
</dbReference>